<reference evidence="2" key="1">
    <citation type="submission" date="2015-09" db="EMBL/GenBank/DDBJ databases">
        <title>Draft Genome Sequences of Two Novel Amoeba-resistant Intranuclear Bacteria, Candidatus Berkiella cookevillensis and Candidatus Berkiella aquae.</title>
        <authorList>
            <person name="Mehari Y.T."/>
            <person name="Arivett B.A."/>
            <person name="Farone A.L."/>
            <person name="Gunderson J.H."/>
            <person name="Farone M.B."/>
        </authorList>
    </citation>
    <scope>NUCLEOTIDE SEQUENCE [LARGE SCALE GENOMIC DNA]</scope>
    <source>
        <strain evidence="2">CC99</strain>
    </source>
</reference>
<feature type="transmembrane region" description="Helical" evidence="1">
    <location>
        <begin position="176"/>
        <end position="197"/>
    </location>
</feature>
<name>A0A0Q9YLQ5_9GAMM</name>
<accession>A0A0Q9YLQ5</accession>
<keyword evidence="1" id="KW-0812">Transmembrane</keyword>
<comment type="caution">
    <text evidence="2">The sequence shown here is derived from an EMBL/GenBank/DDBJ whole genome shotgun (WGS) entry which is preliminary data.</text>
</comment>
<organism evidence="2">
    <name type="scientific">Candidatus Berkiella cookevillensis</name>
    <dbReference type="NCBI Taxonomy" id="437022"/>
    <lineage>
        <taxon>Bacteria</taxon>
        <taxon>Pseudomonadati</taxon>
        <taxon>Pseudomonadota</taxon>
        <taxon>Gammaproteobacteria</taxon>
        <taxon>Candidatus Berkiellales</taxon>
        <taxon>Candidatus Berkiellaceae</taxon>
        <taxon>Candidatus Berkiella</taxon>
    </lineage>
</organism>
<protein>
    <submittedName>
        <fullName evidence="2">Uncharacterized protein</fullName>
    </submittedName>
</protein>
<feature type="transmembrane region" description="Helical" evidence="1">
    <location>
        <begin position="48"/>
        <end position="69"/>
    </location>
</feature>
<gene>
    <name evidence="2" type="ORF">CC99x_01660</name>
</gene>
<proteinExistence type="predicted"/>
<dbReference type="EMBL" id="LKHV01000008">
    <property type="protein sequence ID" value="KRG18218.1"/>
    <property type="molecule type" value="Genomic_DNA"/>
</dbReference>
<sequence>MSEIDRYQAMMARKLAEEQQEKLTETLNHQFTQLQQLREMFTTRKKHTYRIFLCCSFSYAVLLLLVLFQNYIFKGELSHDLILNLLIGAILFLACLASFLIAAAAPFLTFIFAASRGNEIHKALNEQITAIQAGTIHAQADFNKLEEIDAQKVTEIQEGIYWLLPRVKILRRINTLMCLSSVSMILCYFFLFSNFGFALPFSAMNFIIGSTSTIMALIFFLLSVALLAISGSQIFKFKINEY</sequence>
<keyword evidence="1" id="KW-0472">Membrane</keyword>
<evidence type="ECO:0000256" key="1">
    <source>
        <dbReference type="SAM" id="Phobius"/>
    </source>
</evidence>
<feature type="transmembrane region" description="Helical" evidence="1">
    <location>
        <begin position="203"/>
        <end position="229"/>
    </location>
</feature>
<feature type="transmembrane region" description="Helical" evidence="1">
    <location>
        <begin position="81"/>
        <end position="114"/>
    </location>
</feature>
<evidence type="ECO:0000313" key="2">
    <source>
        <dbReference type="EMBL" id="KRG18218.1"/>
    </source>
</evidence>
<keyword evidence="1" id="KW-1133">Transmembrane helix</keyword>
<dbReference type="AlphaFoldDB" id="A0A0Q9YLQ5"/>